<dbReference type="NCBIfam" id="TIGR00928">
    <property type="entry name" value="purB"/>
    <property type="match status" value="1"/>
</dbReference>
<dbReference type="Pfam" id="PF10397">
    <property type="entry name" value="ADSL_C"/>
    <property type="match status" value="1"/>
</dbReference>
<dbReference type="InterPro" id="IPR022761">
    <property type="entry name" value="Fumarate_lyase_N"/>
</dbReference>
<comment type="pathway">
    <text evidence="2 14">Purine metabolism; AMP biosynthesis via de novo pathway; AMP from IMP: step 2/2.</text>
</comment>
<reference evidence="16 17" key="1">
    <citation type="submission" date="2016-12" db="EMBL/GenBank/DDBJ databases">
        <title>Discovery of methanogenic haloarchaea.</title>
        <authorList>
            <person name="Sorokin D.Y."/>
            <person name="Makarova K.S."/>
            <person name="Abbas B."/>
            <person name="Ferrer M."/>
            <person name="Golyshin P.N."/>
        </authorList>
    </citation>
    <scope>NUCLEOTIDE SEQUENCE [LARGE SCALE GENOMIC DNA]</scope>
    <source>
        <strain evidence="16">AMET1</strain>
    </source>
</reference>
<dbReference type="SMART" id="SM00998">
    <property type="entry name" value="ADSL_C"/>
    <property type="match status" value="1"/>
</dbReference>
<evidence type="ECO:0000256" key="2">
    <source>
        <dbReference type="ARBA" id="ARBA00004734"/>
    </source>
</evidence>
<dbReference type="UniPathway" id="UPA00075">
    <property type="reaction ID" value="UER00336"/>
</dbReference>
<comment type="subunit">
    <text evidence="4">Homotetramer. Residues from neighboring subunits contribute catalytic and substrate-binding residues to each active site.</text>
</comment>
<dbReference type="RefSeq" id="WP_086637197.1">
    <property type="nucleotide sequence ID" value="NZ_MRZU01000003.1"/>
</dbReference>
<evidence type="ECO:0000256" key="12">
    <source>
        <dbReference type="ARBA" id="ARBA00049115"/>
    </source>
</evidence>
<evidence type="ECO:0000256" key="14">
    <source>
        <dbReference type="RuleBase" id="RU361172"/>
    </source>
</evidence>
<name>A0A1Y3GI98_9EURY</name>
<dbReference type="Gene3D" id="1.10.275.10">
    <property type="entry name" value="Fumarase/aspartase (N-terminal domain)"/>
    <property type="match status" value="1"/>
</dbReference>
<dbReference type="GO" id="GO:0005829">
    <property type="term" value="C:cytosol"/>
    <property type="evidence" value="ECO:0007669"/>
    <property type="project" value="TreeGrafter"/>
</dbReference>
<dbReference type="UniPathway" id="UPA00074">
    <property type="reaction ID" value="UER00132"/>
</dbReference>
<dbReference type="FunFam" id="1.10.40.30:FF:000007">
    <property type="entry name" value="Adenylosuccinate lyase"/>
    <property type="match status" value="1"/>
</dbReference>
<organism evidence="16 17">
    <name type="scientific">Methanonatronarchaeum thermophilum</name>
    <dbReference type="NCBI Taxonomy" id="1927129"/>
    <lineage>
        <taxon>Archaea</taxon>
        <taxon>Methanobacteriati</taxon>
        <taxon>Methanobacteriota</taxon>
        <taxon>Methanonatronarchaeia</taxon>
        <taxon>Methanonatronarchaeales</taxon>
        <taxon>Methanonatronarchaeaceae</taxon>
        <taxon>Methanonatronarchaeum</taxon>
    </lineage>
</organism>
<dbReference type="OrthoDB" id="7033at2157"/>
<dbReference type="GO" id="GO:0070626">
    <property type="term" value="F:(S)-2-(5-amino-1-(5-phospho-D-ribosyl)imidazole-4-carboxamido) succinate lyase (fumarate-forming) activity"/>
    <property type="evidence" value="ECO:0007669"/>
    <property type="project" value="TreeGrafter"/>
</dbReference>
<dbReference type="CDD" id="cd01360">
    <property type="entry name" value="Adenylsuccinate_lyase_1"/>
    <property type="match status" value="1"/>
</dbReference>
<evidence type="ECO:0000259" key="15">
    <source>
        <dbReference type="SMART" id="SM00998"/>
    </source>
</evidence>
<evidence type="ECO:0000256" key="11">
    <source>
        <dbReference type="ARBA" id="ARBA00030717"/>
    </source>
</evidence>
<dbReference type="PRINTS" id="PR00149">
    <property type="entry name" value="FUMRATELYASE"/>
</dbReference>
<dbReference type="SUPFAM" id="SSF48557">
    <property type="entry name" value="L-aspartase-like"/>
    <property type="match status" value="1"/>
</dbReference>
<dbReference type="InterPro" id="IPR004769">
    <property type="entry name" value="Pur_lyase"/>
</dbReference>
<evidence type="ECO:0000256" key="9">
    <source>
        <dbReference type="ARBA" id="ARBA00024477"/>
    </source>
</evidence>
<dbReference type="InterPro" id="IPR020557">
    <property type="entry name" value="Fumarate_lyase_CS"/>
</dbReference>
<dbReference type="EC" id="4.3.2.2" evidence="5 13"/>
<proteinExistence type="inferred from homology"/>
<evidence type="ECO:0000256" key="1">
    <source>
        <dbReference type="ARBA" id="ARBA00004706"/>
    </source>
</evidence>
<evidence type="ECO:0000256" key="6">
    <source>
        <dbReference type="ARBA" id="ARBA00017058"/>
    </source>
</evidence>
<dbReference type="FunFam" id="1.20.200.10:FF:000008">
    <property type="entry name" value="Adenylosuccinate lyase"/>
    <property type="match status" value="1"/>
</dbReference>
<dbReference type="Gene3D" id="1.10.40.30">
    <property type="entry name" value="Fumarase/aspartase (C-terminal domain)"/>
    <property type="match status" value="1"/>
</dbReference>
<dbReference type="PROSITE" id="PS00163">
    <property type="entry name" value="FUMARATE_LYASES"/>
    <property type="match status" value="1"/>
</dbReference>
<dbReference type="Proteomes" id="UP000195137">
    <property type="component" value="Unassembled WGS sequence"/>
</dbReference>
<dbReference type="EMBL" id="MRZU01000003">
    <property type="protein sequence ID" value="OUJ19165.1"/>
    <property type="molecule type" value="Genomic_DNA"/>
</dbReference>
<dbReference type="GO" id="GO:0004018">
    <property type="term" value="F:N6-(1,2-dicarboxyethyl)AMP AMP-lyase (fumarate-forming) activity"/>
    <property type="evidence" value="ECO:0007669"/>
    <property type="project" value="UniProtKB-UniRule"/>
</dbReference>
<dbReference type="PANTHER" id="PTHR43172:SF1">
    <property type="entry name" value="ADENYLOSUCCINATE LYASE"/>
    <property type="match status" value="1"/>
</dbReference>
<dbReference type="GO" id="GO:0006189">
    <property type="term" value="P:'de novo' IMP biosynthetic process"/>
    <property type="evidence" value="ECO:0007669"/>
    <property type="project" value="UniProtKB-UniPathway"/>
</dbReference>
<comment type="catalytic activity">
    <reaction evidence="12">
        <text>N(6)-(1,2-dicarboxyethyl)-AMP = fumarate + AMP</text>
        <dbReference type="Rhea" id="RHEA:16853"/>
        <dbReference type="ChEBI" id="CHEBI:29806"/>
        <dbReference type="ChEBI" id="CHEBI:57567"/>
        <dbReference type="ChEBI" id="CHEBI:456215"/>
        <dbReference type="EC" id="4.3.2.2"/>
    </reaction>
    <physiologicalReaction direction="left-to-right" evidence="12">
        <dbReference type="Rhea" id="RHEA:16854"/>
    </physiologicalReaction>
</comment>
<accession>A0A1Y3GI98</accession>
<feature type="domain" description="Adenylosuccinate lyase C-terminal" evidence="15">
    <location>
        <begin position="361"/>
        <end position="441"/>
    </location>
</feature>
<dbReference type="FunFam" id="1.10.275.10:FF:000012">
    <property type="entry name" value="Adenylosuccinate lyase"/>
    <property type="match status" value="1"/>
</dbReference>
<dbReference type="PANTHER" id="PTHR43172">
    <property type="entry name" value="ADENYLOSUCCINATE LYASE"/>
    <property type="match status" value="1"/>
</dbReference>
<dbReference type="InterPro" id="IPR024083">
    <property type="entry name" value="Fumarase/histidase_N"/>
</dbReference>
<keyword evidence="17" id="KW-1185">Reference proteome</keyword>
<dbReference type="GO" id="GO:0044208">
    <property type="term" value="P:'de novo' AMP biosynthetic process"/>
    <property type="evidence" value="ECO:0007669"/>
    <property type="project" value="UniProtKB-UniPathway"/>
</dbReference>
<keyword evidence="8 14" id="KW-0456">Lyase</keyword>
<comment type="function">
    <text evidence="10">Catalyzes two reactions in de novo purine nucleotide biosynthesis. Catalyzes the breakdown of 5-aminoimidazole- (N-succinylocarboxamide) ribotide (SAICAR or 2-[5-amino-1-(5-phospho-beta-D-ribosyl)imidazole-4-carboxamido]succinate) to 5-aminoimidazole-4-carboxamide ribotide (AICAR or 5-amino-1-(5-phospho-beta-D-ribosyl)imidazole-4-carboxamide) and fumarate, and of adenylosuccinate (ADS or N(6)-(1,2-dicarboxyethyl)-AMP) to adenosine monophosphate (AMP) and fumarate.</text>
</comment>
<evidence type="ECO:0000256" key="4">
    <source>
        <dbReference type="ARBA" id="ARBA00011668"/>
    </source>
</evidence>
<comment type="pathway">
    <text evidence="1 14">Purine metabolism; IMP biosynthesis via de novo pathway; 5-amino-1-(5-phospho-D-ribosyl)imidazole-4-carboxamide from 5-amino-1-(5-phospho-D-ribosyl)imidazole-4-carboxylate: step 2/2.</text>
</comment>
<dbReference type="PRINTS" id="PR00145">
    <property type="entry name" value="ARGSUCLYASE"/>
</dbReference>
<dbReference type="InterPro" id="IPR008948">
    <property type="entry name" value="L-Aspartase-like"/>
</dbReference>
<protein>
    <recommendedName>
        <fullName evidence="6 13">Adenylosuccinate lyase</fullName>
        <shortName evidence="14">ASL</shortName>
        <ecNumber evidence="5 13">4.3.2.2</ecNumber>
    </recommendedName>
    <alternativeName>
        <fullName evidence="11 14">Adenylosuccinase</fullName>
    </alternativeName>
</protein>
<evidence type="ECO:0000313" key="17">
    <source>
        <dbReference type="Proteomes" id="UP000195137"/>
    </source>
</evidence>
<evidence type="ECO:0000256" key="13">
    <source>
        <dbReference type="NCBIfam" id="TIGR00928"/>
    </source>
</evidence>
<dbReference type="Gene3D" id="1.20.200.10">
    <property type="entry name" value="Fumarase/aspartase (Central domain)"/>
    <property type="match status" value="1"/>
</dbReference>
<evidence type="ECO:0000256" key="7">
    <source>
        <dbReference type="ARBA" id="ARBA00022755"/>
    </source>
</evidence>
<comment type="caution">
    <text evidence="16">The sequence shown here is derived from an EMBL/GenBank/DDBJ whole genome shotgun (WGS) entry which is preliminary data.</text>
</comment>
<sequence length="450" mass="50672">MSIHPIEGRYGSEEMREIWKKKSELEFMLKVEAALARAEAEFGLIPDEAADEINEKANLDYVSLERVKEIEAEIKHDIMAIVKALSEQCEGDAGEYVHLGATSNDISDTTRALQFKNSLSIIMRRLRELEDSLIEKSKITKTLACVGRTHGQHAVPTTVGHKFAIYAAEIRRHIDRIEELKPRILVGQITGAVGTQASLGDVGEDIHKRVNEILGLKPVTISNQVIQRDRYAELISKLAIISSSLDKIAKEVRNLQRTEIGEMQEPFGDKQVGSSTMPQKKNPMRSERIGGLAKVVRSNVTTELENVPLEHERDLTNSSSERMVLPTTFLLVDEQLKLMKYIVDGLVIDEENIEKVLNMTGGLNMSEAVMIELFKKGLGRQTAHKVVRDCAMDAYQSNKTLKQALMENQVVREHMTDEEIDKVIDPSNYLGCVNEHIENVVDNYEKNREV</sequence>
<dbReference type="InterPro" id="IPR000362">
    <property type="entry name" value="Fumarate_lyase_fam"/>
</dbReference>
<dbReference type="Pfam" id="PF00206">
    <property type="entry name" value="Lyase_1"/>
    <property type="match status" value="1"/>
</dbReference>
<comment type="similarity">
    <text evidence="3 14">Belongs to the lyase 1 family. Adenylosuccinate lyase subfamily.</text>
</comment>
<evidence type="ECO:0000256" key="8">
    <source>
        <dbReference type="ARBA" id="ARBA00023239"/>
    </source>
</evidence>
<evidence type="ECO:0000256" key="10">
    <source>
        <dbReference type="ARBA" id="ARBA00025012"/>
    </source>
</evidence>
<evidence type="ECO:0000313" key="16">
    <source>
        <dbReference type="EMBL" id="OUJ19165.1"/>
    </source>
</evidence>
<keyword evidence="7 14" id="KW-0658">Purine biosynthesis</keyword>
<comment type="catalytic activity">
    <reaction evidence="9">
        <text>(2S)-2-[5-amino-1-(5-phospho-beta-D-ribosyl)imidazole-4-carboxamido]succinate = 5-amino-1-(5-phospho-beta-D-ribosyl)imidazole-4-carboxamide + fumarate</text>
        <dbReference type="Rhea" id="RHEA:23920"/>
        <dbReference type="ChEBI" id="CHEBI:29806"/>
        <dbReference type="ChEBI" id="CHEBI:58443"/>
        <dbReference type="ChEBI" id="CHEBI:58475"/>
        <dbReference type="EC" id="4.3.2.2"/>
    </reaction>
    <physiologicalReaction direction="left-to-right" evidence="9">
        <dbReference type="Rhea" id="RHEA:23921"/>
    </physiologicalReaction>
</comment>
<gene>
    <name evidence="16" type="ORF">AMET1_0818</name>
</gene>
<evidence type="ECO:0000256" key="3">
    <source>
        <dbReference type="ARBA" id="ARBA00008273"/>
    </source>
</evidence>
<dbReference type="InterPro" id="IPR019468">
    <property type="entry name" value="AdenyloSucc_lyase_C"/>
</dbReference>
<evidence type="ECO:0000256" key="5">
    <source>
        <dbReference type="ARBA" id="ARBA00012339"/>
    </source>
</evidence>
<dbReference type="AlphaFoldDB" id="A0A1Y3GI98"/>